<dbReference type="GO" id="GO:0008270">
    <property type="term" value="F:zinc ion binding"/>
    <property type="evidence" value="ECO:0007669"/>
    <property type="project" value="UniProtKB-KW"/>
</dbReference>
<sequence>MFPPSQVSLSDPPFAYDYAAGASLAWATHNRHPGVPLPPLPTLPPTPRPMEPTGLTPQYGWTRSIYAGAPYPCPVPPAMLRLVTWPQSLGGPYAAHPMRLPPLADYFPLPRAPNVPSCDQSRMDVPPDHVLAGDISSRQSTTESTCSPPAAPTTPPAMPAASAPARRCQNCGQTRSSNWYLQGRDRSRPLCNACGKYWKRTGSHRPAHLFRRHGKPGTAAAATTVAPSPSPRAIAFKTTAAPRGIRLSRQPPTPAGAQQPHSPVTPEWDWPPTPLPANKRTAARSLLNAFAAVACAKGET</sequence>
<comment type="caution">
    <text evidence="4">The sequence shown here is derived from an EMBL/GenBank/DDBJ whole genome shotgun (WGS) entry which is preliminary data.</text>
</comment>
<dbReference type="SMART" id="SM00401">
    <property type="entry name" value="ZnF_GATA"/>
    <property type="match status" value="1"/>
</dbReference>
<evidence type="ECO:0000313" key="4">
    <source>
        <dbReference type="EMBL" id="KAK4535616.1"/>
    </source>
</evidence>
<protein>
    <recommendedName>
        <fullName evidence="3">GATA-type domain-containing protein</fullName>
    </recommendedName>
</protein>
<dbReference type="PROSITE" id="PS50114">
    <property type="entry name" value="GATA_ZN_FINGER_2"/>
    <property type="match status" value="1"/>
</dbReference>
<keyword evidence="1" id="KW-0862">Zinc</keyword>
<keyword evidence="1" id="KW-0479">Metal-binding</keyword>
<gene>
    <name evidence="4" type="ORF">CDCA_CDCA05G1641</name>
</gene>
<evidence type="ECO:0000256" key="2">
    <source>
        <dbReference type="SAM" id="MobiDB-lite"/>
    </source>
</evidence>
<dbReference type="Pfam" id="PF00320">
    <property type="entry name" value="GATA"/>
    <property type="match status" value="1"/>
</dbReference>
<name>A0AAV9IU65_CYACA</name>
<dbReference type="CDD" id="cd00202">
    <property type="entry name" value="ZnF_GATA"/>
    <property type="match status" value="1"/>
</dbReference>
<dbReference type="SUPFAM" id="SSF57716">
    <property type="entry name" value="Glucocorticoid receptor-like (DNA-binding domain)"/>
    <property type="match status" value="1"/>
</dbReference>
<dbReference type="InterPro" id="IPR000679">
    <property type="entry name" value="Znf_GATA"/>
</dbReference>
<evidence type="ECO:0000259" key="3">
    <source>
        <dbReference type="PROSITE" id="PS50114"/>
    </source>
</evidence>
<feature type="domain" description="GATA-type" evidence="3">
    <location>
        <begin position="162"/>
        <end position="206"/>
    </location>
</feature>
<accession>A0AAV9IU65</accession>
<feature type="region of interest" description="Disordered" evidence="2">
    <location>
        <begin position="242"/>
        <end position="277"/>
    </location>
</feature>
<feature type="region of interest" description="Disordered" evidence="2">
    <location>
        <begin position="135"/>
        <end position="161"/>
    </location>
</feature>
<organism evidence="4 5">
    <name type="scientific">Cyanidium caldarium</name>
    <name type="common">Red alga</name>
    <dbReference type="NCBI Taxonomy" id="2771"/>
    <lineage>
        <taxon>Eukaryota</taxon>
        <taxon>Rhodophyta</taxon>
        <taxon>Bangiophyceae</taxon>
        <taxon>Cyanidiales</taxon>
        <taxon>Cyanidiaceae</taxon>
        <taxon>Cyanidium</taxon>
    </lineage>
</organism>
<proteinExistence type="predicted"/>
<evidence type="ECO:0000256" key="1">
    <source>
        <dbReference type="PROSITE-ProRule" id="PRU00094"/>
    </source>
</evidence>
<dbReference type="AlphaFoldDB" id="A0AAV9IU65"/>
<keyword evidence="5" id="KW-1185">Reference proteome</keyword>
<dbReference type="EMBL" id="JANCYW010000005">
    <property type="protein sequence ID" value="KAK4535616.1"/>
    <property type="molecule type" value="Genomic_DNA"/>
</dbReference>
<dbReference type="InterPro" id="IPR013088">
    <property type="entry name" value="Znf_NHR/GATA"/>
</dbReference>
<dbReference type="GO" id="GO:0043565">
    <property type="term" value="F:sequence-specific DNA binding"/>
    <property type="evidence" value="ECO:0007669"/>
    <property type="project" value="InterPro"/>
</dbReference>
<keyword evidence="1" id="KW-0863">Zinc-finger</keyword>
<reference evidence="4 5" key="1">
    <citation type="submission" date="2022-07" db="EMBL/GenBank/DDBJ databases">
        <title>Genome-wide signatures of adaptation to extreme environments.</title>
        <authorList>
            <person name="Cho C.H."/>
            <person name="Yoon H.S."/>
        </authorList>
    </citation>
    <scope>NUCLEOTIDE SEQUENCE [LARGE SCALE GENOMIC DNA]</scope>
    <source>
        <strain evidence="4 5">DBV 063 E5</strain>
    </source>
</reference>
<dbReference type="GO" id="GO:0006355">
    <property type="term" value="P:regulation of DNA-templated transcription"/>
    <property type="evidence" value="ECO:0007669"/>
    <property type="project" value="InterPro"/>
</dbReference>
<feature type="compositionally biased region" description="Pro residues" evidence="2">
    <location>
        <begin position="37"/>
        <end position="50"/>
    </location>
</feature>
<evidence type="ECO:0000313" key="5">
    <source>
        <dbReference type="Proteomes" id="UP001301350"/>
    </source>
</evidence>
<feature type="compositionally biased region" description="Pro residues" evidence="2">
    <location>
        <begin position="149"/>
        <end position="158"/>
    </location>
</feature>
<dbReference type="Proteomes" id="UP001301350">
    <property type="component" value="Unassembled WGS sequence"/>
</dbReference>
<dbReference type="Gene3D" id="3.30.50.10">
    <property type="entry name" value="Erythroid Transcription Factor GATA-1, subunit A"/>
    <property type="match status" value="1"/>
</dbReference>
<feature type="region of interest" description="Disordered" evidence="2">
    <location>
        <begin position="37"/>
        <end position="56"/>
    </location>
</feature>